<dbReference type="STRING" id="1285242.A6A04_02280"/>
<reference evidence="1 2" key="1">
    <citation type="submission" date="2016-04" db="EMBL/GenBank/DDBJ databases">
        <title>Draft genome sequence of freshwater magnetotactic bacteria Magnetospirillum marisnigri SP-1 and Magnetospirillum moscoviense BB-1.</title>
        <authorList>
            <person name="Koziaeva V."/>
            <person name="Dziuba M.V."/>
            <person name="Ivanov T.M."/>
            <person name="Kuznetsov B."/>
            <person name="Grouzdev D.S."/>
        </authorList>
    </citation>
    <scope>NUCLEOTIDE SEQUENCE [LARGE SCALE GENOMIC DNA]</scope>
    <source>
        <strain evidence="1 2">SP-1</strain>
    </source>
</reference>
<organism evidence="1 2">
    <name type="scientific">Paramagnetospirillum marisnigri</name>
    <dbReference type="NCBI Taxonomy" id="1285242"/>
    <lineage>
        <taxon>Bacteria</taxon>
        <taxon>Pseudomonadati</taxon>
        <taxon>Pseudomonadota</taxon>
        <taxon>Alphaproteobacteria</taxon>
        <taxon>Rhodospirillales</taxon>
        <taxon>Magnetospirillaceae</taxon>
        <taxon>Paramagnetospirillum</taxon>
    </lineage>
</organism>
<dbReference type="RefSeq" id="WP_068492631.1">
    <property type="nucleotide sequence ID" value="NZ_LWQT01000055.1"/>
</dbReference>
<name>A0A178MN96_9PROT</name>
<gene>
    <name evidence="1" type="ORF">A6A04_02280</name>
</gene>
<dbReference type="Proteomes" id="UP000078428">
    <property type="component" value="Unassembled WGS sequence"/>
</dbReference>
<dbReference type="InterPro" id="IPR029063">
    <property type="entry name" value="SAM-dependent_MTases_sf"/>
</dbReference>
<keyword evidence="2" id="KW-1185">Reference proteome</keyword>
<evidence type="ECO:0000313" key="1">
    <source>
        <dbReference type="EMBL" id="OAN50250.1"/>
    </source>
</evidence>
<proteinExistence type="predicted"/>
<dbReference type="Gene3D" id="3.40.50.150">
    <property type="entry name" value="Vaccinia Virus protein VP39"/>
    <property type="match status" value="1"/>
</dbReference>
<dbReference type="SUPFAM" id="SSF53335">
    <property type="entry name" value="S-adenosyl-L-methionine-dependent methyltransferases"/>
    <property type="match status" value="1"/>
</dbReference>
<evidence type="ECO:0000313" key="2">
    <source>
        <dbReference type="Proteomes" id="UP000078428"/>
    </source>
</evidence>
<sequence>MGTLTSGPLSDLARSMAEGFGLRHFVETGTFLGHSSEWAADVFERVTTVESNEDYHAQARARLAGRDNVTLIHDDSVLALQDVVPTLDGPALFWLDAHAGGGWFGGADYCPLLGELEAIAQSPFQHVILIDDARAFLAPPPPPYKADCWPGLSEVILAVNARFRYDVTCLCDALICTPPSVRPLVVAFSALVRPAIDSQTGLPVA</sequence>
<dbReference type="EMBL" id="LWQT01000055">
    <property type="protein sequence ID" value="OAN50250.1"/>
    <property type="molecule type" value="Genomic_DNA"/>
</dbReference>
<accession>A0A178MN96</accession>
<protein>
    <recommendedName>
        <fullName evidence="3">Class I SAM-dependent methyltransferase</fullName>
    </recommendedName>
</protein>
<dbReference type="OrthoDB" id="5329963at2"/>
<evidence type="ECO:0008006" key="3">
    <source>
        <dbReference type="Google" id="ProtNLM"/>
    </source>
</evidence>
<comment type="caution">
    <text evidence="1">The sequence shown here is derived from an EMBL/GenBank/DDBJ whole genome shotgun (WGS) entry which is preliminary data.</text>
</comment>
<dbReference type="AlphaFoldDB" id="A0A178MN96"/>